<dbReference type="SUPFAM" id="SSF56672">
    <property type="entry name" value="DNA/RNA polymerases"/>
    <property type="match status" value="1"/>
</dbReference>
<evidence type="ECO:0000259" key="2">
    <source>
        <dbReference type="Pfam" id="PF07727"/>
    </source>
</evidence>
<feature type="region of interest" description="Disordered" evidence="1">
    <location>
        <begin position="707"/>
        <end position="733"/>
    </location>
</feature>
<name>A0A6L2NMG2_TANCI</name>
<organism evidence="3">
    <name type="scientific">Tanacetum cinerariifolium</name>
    <name type="common">Dalmatian daisy</name>
    <name type="synonym">Chrysanthemum cinerariifolium</name>
    <dbReference type="NCBI Taxonomy" id="118510"/>
    <lineage>
        <taxon>Eukaryota</taxon>
        <taxon>Viridiplantae</taxon>
        <taxon>Streptophyta</taxon>
        <taxon>Embryophyta</taxon>
        <taxon>Tracheophyta</taxon>
        <taxon>Spermatophyta</taxon>
        <taxon>Magnoliopsida</taxon>
        <taxon>eudicotyledons</taxon>
        <taxon>Gunneridae</taxon>
        <taxon>Pentapetalae</taxon>
        <taxon>asterids</taxon>
        <taxon>campanulids</taxon>
        <taxon>Asterales</taxon>
        <taxon>Asteraceae</taxon>
        <taxon>Asteroideae</taxon>
        <taxon>Anthemideae</taxon>
        <taxon>Anthemidinae</taxon>
        <taxon>Tanacetum</taxon>
    </lineage>
</organism>
<dbReference type="EMBL" id="BKCJ010009356">
    <property type="protein sequence ID" value="GEU86579.1"/>
    <property type="molecule type" value="Genomic_DNA"/>
</dbReference>
<dbReference type="AlphaFoldDB" id="A0A6L2NMG2"/>
<feature type="non-terminal residue" evidence="3">
    <location>
        <position position="1"/>
    </location>
</feature>
<feature type="domain" description="Reverse transcriptase Ty1/copia-type" evidence="2">
    <location>
        <begin position="139"/>
        <end position="281"/>
    </location>
</feature>
<evidence type="ECO:0000313" key="3">
    <source>
        <dbReference type="EMBL" id="GEU86579.1"/>
    </source>
</evidence>
<accession>A0A6L2NMG2</accession>
<dbReference type="Pfam" id="PF07727">
    <property type="entry name" value="RVT_2"/>
    <property type="match status" value="1"/>
</dbReference>
<sequence>LGPVLGCDRLVSIAKVIENQVMVALVISISSDVSVDSVESYFPRVILISSISVEVSVASELYLVEGSRDQVGFQYSYYYSIKEYPITYNEAMKSPDIDFWKEAIHDEIGSIMGNDMWALSDLPPGCKPLGIDKFKTRLQPKGFVMLGNEHKVCRLVKSLYGLKQAPKQWHQKFDEVVLSSGFLLNQSDKCVNRKFNNSGKGVIIFLYVDDMLIFGTDQNQVDKTKKFLSSIFSMKDMGEANVILGIKIKRENKGIVITQSHYIKKILKKFNHEDCSSMSTLMNPVEKLKPNTGKLVDQLEYSRAIGCLMYAMTSTRPNIAYAVNRLSRKATDLIPSLGKKFAIQYSKPENPNELFQKLLEDFKELTEYDNSPKIATLNSNEEKEEPPQDSDIQLLCIHDNVDDLIESARNSKLLLINSNSQRLDNKGQEVKNVVEQPAERGNHSIQSLQNFRVVHKNSIFLNNTSQISSIHAIAPILSTKEPEHSLSMRYEHLSITLETESDEVTESNAENLLPIPSECEVTLEEKRECDMPFCENFPVCDDHSEIFSDSKINDDNSVYDDDFEDVEYVEASLSDPEIVSIEEENDVEEEESDNSLSDNFSPEFETFCDHTEETRSGITTTLADNSLLEYDSFCFEIDPNQERLINVMKNDIPDNSSNDPLLEEADLFLTSDNSIPPGTENVADDSEGDIRFLEELLIYDSILSHESSDSNFEDNPSIPRPPLEPPDVKTDAEEIPVVMNDKDKFDEDYYFFMFVKVFSLLFAKSEDTIFDPGISV</sequence>
<dbReference type="InterPro" id="IPR043502">
    <property type="entry name" value="DNA/RNA_pol_sf"/>
</dbReference>
<proteinExistence type="predicted"/>
<protein>
    <submittedName>
        <fullName evidence="3">Zinc finger, CCHC-type</fullName>
    </submittedName>
</protein>
<evidence type="ECO:0000256" key="1">
    <source>
        <dbReference type="SAM" id="MobiDB-lite"/>
    </source>
</evidence>
<reference evidence="3" key="1">
    <citation type="journal article" date="2019" name="Sci. Rep.">
        <title>Draft genome of Tanacetum cinerariifolium, the natural source of mosquito coil.</title>
        <authorList>
            <person name="Yamashiro T."/>
            <person name="Shiraishi A."/>
            <person name="Satake H."/>
            <person name="Nakayama K."/>
        </authorList>
    </citation>
    <scope>NUCLEOTIDE SEQUENCE</scope>
</reference>
<gene>
    <name evidence="3" type="ORF">Tci_058557</name>
</gene>
<comment type="caution">
    <text evidence="3">The sequence shown here is derived from an EMBL/GenBank/DDBJ whole genome shotgun (WGS) entry which is preliminary data.</text>
</comment>
<dbReference type="InterPro" id="IPR013103">
    <property type="entry name" value="RVT_2"/>
</dbReference>